<accession>A0A2P5BPQ6</accession>
<reference evidence="4" key="1">
    <citation type="submission" date="2016-06" db="EMBL/GenBank/DDBJ databases">
        <title>Parallel loss of symbiosis genes in relatives of nitrogen-fixing non-legume Parasponia.</title>
        <authorList>
            <person name="Van Velzen R."/>
            <person name="Holmer R."/>
            <person name="Bu F."/>
            <person name="Rutten L."/>
            <person name="Van Zeijl A."/>
            <person name="Liu W."/>
            <person name="Santuari L."/>
            <person name="Cao Q."/>
            <person name="Sharma T."/>
            <person name="Shen D."/>
            <person name="Roswanjaya Y."/>
            <person name="Wardhani T."/>
            <person name="Kalhor M.S."/>
            <person name="Jansen J."/>
            <person name="Van den Hoogen J."/>
            <person name="Gungor B."/>
            <person name="Hartog M."/>
            <person name="Hontelez J."/>
            <person name="Verver J."/>
            <person name="Yang W.-C."/>
            <person name="Schijlen E."/>
            <person name="Repin R."/>
            <person name="Schilthuizen M."/>
            <person name="Schranz E."/>
            <person name="Heidstra R."/>
            <person name="Miyata K."/>
            <person name="Fedorova E."/>
            <person name="Kohlen W."/>
            <person name="Bisseling T."/>
            <person name="Smit S."/>
            <person name="Geurts R."/>
        </authorList>
    </citation>
    <scope>NUCLEOTIDE SEQUENCE [LARGE SCALE GENOMIC DNA]</scope>
    <source>
        <strain evidence="4">cv. WU1-14</strain>
    </source>
</reference>
<gene>
    <name evidence="3" type="ORF">PanWU01x14_221250</name>
</gene>
<evidence type="ECO:0000256" key="1">
    <source>
        <dbReference type="SAM" id="MobiDB-lite"/>
    </source>
</evidence>
<name>A0A2P5BPQ6_PARAD</name>
<sequence length="148" mass="16586">MQQMLKKQEKRFKEEIAKIQAGQQSNVGGSNTTPSRPKIQREEVQPQEIHINPIVAVGTSSLLKKRIGENNFRVSVEDVLDAVALTPIPNPDDDVRLVGDALGSHLAWPKMFVIFEDNLEFNDINRHQTGKNKSSQSQPPQTQEIAHP</sequence>
<evidence type="ECO:0000313" key="3">
    <source>
        <dbReference type="EMBL" id="PON50753.1"/>
    </source>
</evidence>
<comment type="caution">
    <text evidence="3">The sequence shown here is derived from an EMBL/GenBank/DDBJ whole genome shotgun (WGS) entry which is preliminary data.</text>
</comment>
<organism evidence="3 4">
    <name type="scientific">Parasponia andersonii</name>
    <name type="common">Sponia andersonii</name>
    <dbReference type="NCBI Taxonomy" id="3476"/>
    <lineage>
        <taxon>Eukaryota</taxon>
        <taxon>Viridiplantae</taxon>
        <taxon>Streptophyta</taxon>
        <taxon>Embryophyta</taxon>
        <taxon>Tracheophyta</taxon>
        <taxon>Spermatophyta</taxon>
        <taxon>Magnoliopsida</taxon>
        <taxon>eudicotyledons</taxon>
        <taxon>Gunneridae</taxon>
        <taxon>Pentapetalae</taxon>
        <taxon>rosids</taxon>
        <taxon>fabids</taxon>
        <taxon>Rosales</taxon>
        <taxon>Cannabaceae</taxon>
        <taxon>Parasponia</taxon>
    </lineage>
</organism>
<proteinExistence type="predicted"/>
<feature type="compositionally biased region" description="Polar residues" evidence="1">
    <location>
        <begin position="131"/>
        <end position="148"/>
    </location>
</feature>
<feature type="region of interest" description="Disordered" evidence="1">
    <location>
        <begin position="1"/>
        <end position="46"/>
    </location>
</feature>
<dbReference type="AlphaFoldDB" id="A0A2P5BPQ6"/>
<dbReference type="Pfam" id="PF26133">
    <property type="entry name" value="DUF8039"/>
    <property type="match status" value="1"/>
</dbReference>
<dbReference type="EMBL" id="JXTB01000242">
    <property type="protein sequence ID" value="PON50753.1"/>
    <property type="molecule type" value="Genomic_DNA"/>
</dbReference>
<dbReference type="InterPro" id="IPR058352">
    <property type="entry name" value="DUF8039"/>
</dbReference>
<dbReference type="OrthoDB" id="1426731at2759"/>
<dbReference type="Proteomes" id="UP000237105">
    <property type="component" value="Unassembled WGS sequence"/>
</dbReference>
<feature type="region of interest" description="Disordered" evidence="1">
    <location>
        <begin position="126"/>
        <end position="148"/>
    </location>
</feature>
<evidence type="ECO:0000313" key="4">
    <source>
        <dbReference type="Proteomes" id="UP000237105"/>
    </source>
</evidence>
<feature type="compositionally biased region" description="Polar residues" evidence="1">
    <location>
        <begin position="21"/>
        <end position="35"/>
    </location>
</feature>
<feature type="domain" description="DUF8039" evidence="2">
    <location>
        <begin position="63"/>
        <end position="115"/>
    </location>
</feature>
<protein>
    <recommendedName>
        <fullName evidence="2">DUF8039 domain-containing protein</fullName>
    </recommendedName>
</protein>
<keyword evidence="4" id="KW-1185">Reference proteome</keyword>
<evidence type="ECO:0000259" key="2">
    <source>
        <dbReference type="Pfam" id="PF26133"/>
    </source>
</evidence>